<sequence>MEGNSSSSPQLWLPAQKVPSFPAPSPSSGIRPWVLVLLASIFLILFIHSFLSPNFRGFRQHFVTNGWDSLNLALIVLSILCGLLSREEGKRPAKHPYSPALEQSVYEYNETSGIRGMRSCSSYPDLRKDFHAGNDWGIVDNNWRFNDDIQLYRRQPLYISRRTSPPEAPPASSPPSILEDVAATLHPRPPPVPPPPPPQLPV</sequence>
<accession>A0ABR2LX92</accession>
<organism evidence="3 4">
    <name type="scientific">Platanthera guangdongensis</name>
    <dbReference type="NCBI Taxonomy" id="2320717"/>
    <lineage>
        <taxon>Eukaryota</taxon>
        <taxon>Viridiplantae</taxon>
        <taxon>Streptophyta</taxon>
        <taxon>Embryophyta</taxon>
        <taxon>Tracheophyta</taxon>
        <taxon>Spermatophyta</taxon>
        <taxon>Magnoliopsida</taxon>
        <taxon>Liliopsida</taxon>
        <taxon>Asparagales</taxon>
        <taxon>Orchidaceae</taxon>
        <taxon>Orchidoideae</taxon>
        <taxon>Orchideae</taxon>
        <taxon>Orchidinae</taxon>
        <taxon>Platanthera</taxon>
    </lineage>
</organism>
<evidence type="ECO:0000256" key="1">
    <source>
        <dbReference type="SAM" id="MobiDB-lite"/>
    </source>
</evidence>
<evidence type="ECO:0000313" key="4">
    <source>
        <dbReference type="Proteomes" id="UP001412067"/>
    </source>
</evidence>
<keyword evidence="2" id="KW-0812">Transmembrane</keyword>
<feature type="compositionally biased region" description="Pro residues" evidence="1">
    <location>
        <begin position="187"/>
        <end position="202"/>
    </location>
</feature>
<keyword evidence="2" id="KW-1133">Transmembrane helix</keyword>
<keyword evidence="4" id="KW-1185">Reference proteome</keyword>
<reference evidence="3 4" key="1">
    <citation type="journal article" date="2022" name="Nat. Plants">
        <title>Genomes of leafy and leafless Platanthera orchids illuminate the evolution of mycoheterotrophy.</title>
        <authorList>
            <person name="Li M.H."/>
            <person name="Liu K.W."/>
            <person name="Li Z."/>
            <person name="Lu H.C."/>
            <person name="Ye Q.L."/>
            <person name="Zhang D."/>
            <person name="Wang J.Y."/>
            <person name="Li Y.F."/>
            <person name="Zhong Z.M."/>
            <person name="Liu X."/>
            <person name="Yu X."/>
            <person name="Liu D.K."/>
            <person name="Tu X.D."/>
            <person name="Liu B."/>
            <person name="Hao Y."/>
            <person name="Liao X.Y."/>
            <person name="Jiang Y.T."/>
            <person name="Sun W.H."/>
            <person name="Chen J."/>
            <person name="Chen Y.Q."/>
            <person name="Ai Y."/>
            <person name="Zhai J.W."/>
            <person name="Wu S.S."/>
            <person name="Zhou Z."/>
            <person name="Hsiao Y.Y."/>
            <person name="Wu W.L."/>
            <person name="Chen Y.Y."/>
            <person name="Lin Y.F."/>
            <person name="Hsu J.L."/>
            <person name="Li C.Y."/>
            <person name="Wang Z.W."/>
            <person name="Zhao X."/>
            <person name="Zhong W.Y."/>
            <person name="Ma X.K."/>
            <person name="Ma L."/>
            <person name="Huang J."/>
            <person name="Chen G.Z."/>
            <person name="Huang M.Z."/>
            <person name="Huang L."/>
            <person name="Peng D.H."/>
            <person name="Luo Y.B."/>
            <person name="Zou S.Q."/>
            <person name="Chen S.P."/>
            <person name="Lan S."/>
            <person name="Tsai W.C."/>
            <person name="Van de Peer Y."/>
            <person name="Liu Z.J."/>
        </authorList>
    </citation>
    <scope>NUCLEOTIDE SEQUENCE [LARGE SCALE GENOMIC DNA]</scope>
    <source>
        <strain evidence="3">Lor288</strain>
    </source>
</reference>
<dbReference type="Proteomes" id="UP001412067">
    <property type="component" value="Unassembled WGS sequence"/>
</dbReference>
<dbReference type="EMBL" id="JBBWWR010000014">
    <property type="protein sequence ID" value="KAK8953484.1"/>
    <property type="molecule type" value="Genomic_DNA"/>
</dbReference>
<keyword evidence="2" id="KW-0472">Membrane</keyword>
<name>A0ABR2LX92_9ASPA</name>
<evidence type="ECO:0000313" key="3">
    <source>
        <dbReference type="EMBL" id="KAK8953484.1"/>
    </source>
</evidence>
<evidence type="ECO:0000256" key="2">
    <source>
        <dbReference type="SAM" id="Phobius"/>
    </source>
</evidence>
<feature type="region of interest" description="Disordered" evidence="1">
    <location>
        <begin position="160"/>
        <end position="202"/>
    </location>
</feature>
<comment type="caution">
    <text evidence="3">The sequence shown here is derived from an EMBL/GenBank/DDBJ whole genome shotgun (WGS) entry which is preliminary data.</text>
</comment>
<gene>
    <name evidence="3" type="ORF">KSP40_PGU022592</name>
</gene>
<feature type="transmembrane region" description="Helical" evidence="2">
    <location>
        <begin position="33"/>
        <end position="51"/>
    </location>
</feature>
<proteinExistence type="predicted"/>
<protein>
    <submittedName>
        <fullName evidence="3">Uncharacterized protein</fullName>
    </submittedName>
</protein>